<keyword evidence="3 5" id="KW-1133">Transmembrane helix</keyword>
<dbReference type="RefSeq" id="WP_256312847.1">
    <property type="nucleotide sequence ID" value="NZ_JANGAC010000021.1"/>
</dbReference>
<feature type="transmembrane region" description="Helical" evidence="5">
    <location>
        <begin position="123"/>
        <end position="145"/>
    </location>
</feature>
<name>A0ABT1SFT5_9FIRM</name>
<sequence>MMKVKITNITAMMQKTLKNMIANKAIVFMTILYPILALIFRMILPPEKYVEPLNSFYVMNITMIPILVMSSIIAEEKEKGILKYLIISGISSNEYLIGTTFCVLVGILFSSMMYSIFLLPTKIYNMFTYLFISLLGTIPSTLLGCIIGIKTKSQVEVGAKAAPIAMAIGMLPMFKGENVFADNIIKNIYSSVIFDYMGNNTKNNYFSSIIVVVVNIIILAFLFSVVYKKSKLDENR</sequence>
<dbReference type="Proteomes" id="UP001524478">
    <property type="component" value="Unassembled WGS sequence"/>
</dbReference>
<evidence type="ECO:0000259" key="6">
    <source>
        <dbReference type="Pfam" id="PF01061"/>
    </source>
</evidence>
<feature type="domain" description="ABC-2 type transporter transmembrane" evidence="6">
    <location>
        <begin position="8"/>
        <end position="164"/>
    </location>
</feature>
<keyword evidence="2 5" id="KW-0812">Transmembrane</keyword>
<evidence type="ECO:0000256" key="1">
    <source>
        <dbReference type="ARBA" id="ARBA00004141"/>
    </source>
</evidence>
<dbReference type="Pfam" id="PF01061">
    <property type="entry name" value="ABC2_membrane"/>
    <property type="match status" value="1"/>
</dbReference>
<organism evidence="7 8">
    <name type="scientific">Tissierella carlieri</name>
    <dbReference type="NCBI Taxonomy" id="689904"/>
    <lineage>
        <taxon>Bacteria</taxon>
        <taxon>Bacillati</taxon>
        <taxon>Bacillota</taxon>
        <taxon>Tissierellia</taxon>
        <taxon>Tissierellales</taxon>
        <taxon>Tissierellaceae</taxon>
        <taxon>Tissierella</taxon>
    </lineage>
</organism>
<accession>A0ABT1SFT5</accession>
<keyword evidence="4 5" id="KW-0472">Membrane</keyword>
<dbReference type="InterPro" id="IPR013525">
    <property type="entry name" value="ABC2_TM"/>
</dbReference>
<evidence type="ECO:0000256" key="2">
    <source>
        <dbReference type="ARBA" id="ARBA00022692"/>
    </source>
</evidence>
<proteinExistence type="predicted"/>
<feature type="transmembrane region" description="Helical" evidence="5">
    <location>
        <begin position="56"/>
        <end position="74"/>
    </location>
</feature>
<gene>
    <name evidence="7" type="ORF">NE686_19805</name>
</gene>
<evidence type="ECO:0000256" key="5">
    <source>
        <dbReference type="SAM" id="Phobius"/>
    </source>
</evidence>
<evidence type="ECO:0000313" key="7">
    <source>
        <dbReference type="EMBL" id="MCQ4925359.1"/>
    </source>
</evidence>
<comment type="subcellular location">
    <subcellularLocation>
        <location evidence="1">Membrane</location>
        <topology evidence="1">Multi-pass membrane protein</topology>
    </subcellularLocation>
</comment>
<dbReference type="EMBL" id="JANGAC010000021">
    <property type="protein sequence ID" value="MCQ4925359.1"/>
    <property type="molecule type" value="Genomic_DNA"/>
</dbReference>
<keyword evidence="8" id="KW-1185">Reference proteome</keyword>
<evidence type="ECO:0000256" key="4">
    <source>
        <dbReference type="ARBA" id="ARBA00023136"/>
    </source>
</evidence>
<protein>
    <submittedName>
        <fullName evidence="7">ABC transporter permease</fullName>
    </submittedName>
</protein>
<evidence type="ECO:0000313" key="8">
    <source>
        <dbReference type="Proteomes" id="UP001524478"/>
    </source>
</evidence>
<feature type="transmembrane region" description="Helical" evidence="5">
    <location>
        <begin position="205"/>
        <end position="227"/>
    </location>
</feature>
<reference evidence="7 8" key="1">
    <citation type="submission" date="2022-06" db="EMBL/GenBank/DDBJ databases">
        <title>Isolation of gut microbiota from human fecal samples.</title>
        <authorList>
            <person name="Pamer E.G."/>
            <person name="Barat B."/>
            <person name="Waligurski E."/>
            <person name="Medina S."/>
            <person name="Paddock L."/>
            <person name="Mostad J."/>
        </authorList>
    </citation>
    <scope>NUCLEOTIDE SEQUENCE [LARGE SCALE GENOMIC DNA]</scope>
    <source>
        <strain evidence="7 8">DFI.7.95</strain>
    </source>
</reference>
<comment type="caution">
    <text evidence="7">The sequence shown here is derived from an EMBL/GenBank/DDBJ whole genome shotgun (WGS) entry which is preliminary data.</text>
</comment>
<feature type="transmembrane region" description="Helical" evidence="5">
    <location>
        <begin position="95"/>
        <end position="117"/>
    </location>
</feature>
<evidence type="ECO:0000256" key="3">
    <source>
        <dbReference type="ARBA" id="ARBA00022989"/>
    </source>
</evidence>
<feature type="transmembrane region" description="Helical" evidence="5">
    <location>
        <begin position="21"/>
        <end position="44"/>
    </location>
</feature>